<name>A0AAW1ZTQ3_CULAL</name>
<comment type="caution">
    <text evidence="3">The sequence shown here is derived from an EMBL/GenBank/DDBJ whole genome shotgun (WGS) entry which is preliminary data.</text>
</comment>
<proteinExistence type="predicted"/>
<evidence type="ECO:0000259" key="2">
    <source>
        <dbReference type="Pfam" id="PF23554"/>
    </source>
</evidence>
<keyword evidence="4" id="KW-1185">Reference proteome</keyword>
<dbReference type="InterPro" id="IPR056372">
    <property type="entry name" value="TPR_DOCK"/>
</dbReference>
<protein>
    <recommendedName>
        <fullName evidence="2">Dedicator of cytokinesis TPR repeats region domain-containing protein</fullName>
    </recommendedName>
</protein>
<gene>
    <name evidence="3" type="ORF">ABG768_006900</name>
</gene>
<sequence>MALRGRVVFLELSGALAVVGEGNQDEKRNSVELLNNILEVLSRNDVGDTFQHIQDIVSSLLRTINRTVITMGREHTLIVS</sequence>
<accession>A0AAW1ZTQ3</accession>
<evidence type="ECO:0000313" key="4">
    <source>
        <dbReference type="Proteomes" id="UP001479290"/>
    </source>
</evidence>
<feature type="signal peptide" evidence="1">
    <location>
        <begin position="1"/>
        <end position="17"/>
    </location>
</feature>
<evidence type="ECO:0000313" key="3">
    <source>
        <dbReference type="EMBL" id="KAK9963734.1"/>
    </source>
</evidence>
<dbReference type="EMBL" id="JAWDJR010000014">
    <property type="protein sequence ID" value="KAK9963734.1"/>
    <property type="molecule type" value="Genomic_DNA"/>
</dbReference>
<evidence type="ECO:0000256" key="1">
    <source>
        <dbReference type="SAM" id="SignalP"/>
    </source>
</evidence>
<reference evidence="3 4" key="1">
    <citation type="submission" date="2024-05" db="EMBL/GenBank/DDBJ databases">
        <title>A high-quality chromosomal-level genome assembly of Topmouth culter (Culter alburnus).</title>
        <authorList>
            <person name="Zhao H."/>
        </authorList>
    </citation>
    <scope>NUCLEOTIDE SEQUENCE [LARGE SCALE GENOMIC DNA]</scope>
    <source>
        <strain evidence="3">CATC2023</strain>
        <tissue evidence="3">Muscle</tissue>
    </source>
</reference>
<keyword evidence="1" id="KW-0732">Signal</keyword>
<dbReference type="Proteomes" id="UP001479290">
    <property type="component" value="Unassembled WGS sequence"/>
</dbReference>
<dbReference type="AlphaFoldDB" id="A0AAW1ZTQ3"/>
<dbReference type="Pfam" id="PF23554">
    <property type="entry name" value="TPR_DOCK"/>
    <property type="match status" value="1"/>
</dbReference>
<feature type="domain" description="Dedicator of cytokinesis TPR repeats region" evidence="2">
    <location>
        <begin position="23"/>
        <end position="78"/>
    </location>
</feature>
<feature type="chain" id="PRO_5043542325" description="Dedicator of cytokinesis TPR repeats region domain-containing protein" evidence="1">
    <location>
        <begin position="18"/>
        <end position="80"/>
    </location>
</feature>
<organism evidence="3 4">
    <name type="scientific">Culter alburnus</name>
    <name type="common">Topmouth culter</name>
    <dbReference type="NCBI Taxonomy" id="194366"/>
    <lineage>
        <taxon>Eukaryota</taxon>
        <taxon>Metazoa</taxon>
        <taxon>Chordata</taxon>
        <taxon>Craniata</taxon>
        <taxon>Vertebrata</taxon>
        <taxon>Euteleostomi</taxon>
        <taxon>Actinopterygii</taxon>
        <taxon>Neopterygii</taxon>
        <taxon>Teleostei</taxon>
        <taxon>Ostariophysi</taxon>
        <taxon>Cypriniformes</taxon>
        <taxon>Xenocyprididae</taxon>
        <taxon>Xenocypridinae</taxon>
        <taxon>Culter</taxon>
    </lineage>
</organism>